<feature type="compositionally biased region" description="Polar residues" evidence="1">
    <location>
        <begin position="671"/>
        <end position="681"/>
    </location>
</feature>
<dbReference type="EMBL" id="CADCXU010035424">
    <property type="protein sequence ID" value="CAB0020639.1"/>
    <property type="molecule type" value="Genomic_DNA"/>
</dbReference>
<feature type="compositionally biased region" description="Basic residues" evidence="1">
    <location>
        <begin position="435"/>
        <end position="449"/>
    </location>
</feature>
<dbReference type="OrthoDB" id="6618660at2759"/>
<organism evidence="3 4">
    <name type="scientific">Nesidiocoris tenuis</name>
    <dbReference type="NCBI Taxonomy" id="355587"/>
    <lineage>
        <taxon>Eukaryota</taxon>
        <taxon>Metazoa</taxon>
        <taxon>Ecdysozoa</taxon>
        <taxon>Arthropoda</taxon>
        <taxon>Hexapoda</taxon>
        <taxon>Insecta</taxon>
        <taxon>Pterygota</taxon>
        <taxon>Neoptera</taxon>
        <taxon>Paraneoptera</taxon>
        <taxon>Hemiptera</taxon>
        <taxon>Heteroptera</taxon>
        <taxon>Panheteroptera</taxon>
        <taxon>Cimicomorpha</taxon>
        <taxon>Miridae</taxon>
        <taxon>Dicyphina</taxon>
        <taxon>Nesidiocoris</taxon>
    </lineage>
</organism>
<feature type="compositionally biased region" description="Low complexity" evidence="1">
    <location>
        <begin position="577"/>
        <end position="599"/>
    </location>
</feature>
<evidence type="ECO:0000259" key="2">
    <source>
        <dbReference type="Pfam" id="PF02377"/>
    </source>
</evidence>
<proteinExistence type="predicted"/>
<evidence type="ECO:0000313" key="3">
    <source>
        <dbReference type="EMBL" id="CAB0020639.1"/>
    </source>
</evidence>
<dbReference type="Proteomes" id="UP000479000">
    <property type="component" value="Unassembled WGS sequence"/>
</dbReference>
<feature type="compositionally biased region" description="Low complexity" evidence="1">
    <location>
        <begin position="377"/>
        <end position="392"/>
    </location>
</feature>
<gene>
    <name evidence="3" type="ORF">NTEN_LOCUS24211</name>
</gene>
<dbReference type="GO" id="GO:0060070">
    <property type="term" value="P:canonical Wnt signaling pathway"/>
    <property type="evidence" value="ECO:0007669"/>
    <property type="project" value="TreeGrafter"/>
</dbReference>
<feature type="region of interest" description="Disordered" evidence="1">
    <location>
        <begin position="345"/>
        <end position="458"/>
    </location>
</feature>
<feature type="compositionally biased region" description="Low complexity" evidence="1">
    <location>
        <begin position="622"/>
        <end position="637"/>
    </location>
</feature>
<dbReference type="PANTHER" id="PTHR10878">
    <property type="entry name" value="SEGMENT POLARITY PROTEIN DISHEVELLED"/>
    <property type="match status" value="1"/>
</dbReference>
<dbReference type="AlphaFoldDB" id="A0A6H5HSI3"/>
<feature type="compositionally biased region" description="Polar residues" evidence="1">
    <location>
        <begin position="407"/>
        <end position="420"/>
    </location>
</feature>
<keyword evidence="4" id="KW-1185">Reference proteome</keyword>
<feature type="domain" description="Dishevelled protein" evidence="2">
    <location>
        <begin position="357"/>
        <end position="466"/>
    </location>
</feature>
<dbReference type="Pfam" id="PF02377">
    <property type="entry name" value="Dishevelled"/>
    <property type="match status" value="1"/>
</dbReference>
<feature type="region of interest" description="Disordered" evidence="1">
    <location>
        <begin position="563"/>
        <end position="686"/>
    </location>
</feature>
<protein>
    <recommendedName>
        <fullName evidence="2">Dishevelled protein domain-containing protein</fullName>
    </recommendedName>
</protein>
<sequence>MEPVTPGTSRAGRNGKAVEGQARAIIFSVFQYLKGLKEQGTLGRNVVVREETAKATSYSLSTVNRIISEGNRVQTETGSAAFTTPNKPRGRPPKLECVGFADAPIRHKVLELYARKKLPTLRSLANALREDNVIDCRKDCLRERLLKLGFEWKKCQSNRKILVERPEIASWRMRYLDLMKLFRSLGRYVVYLGETCINESHHTPNRSHPPKDEGKENRLTVIHGGGELGFVPNAFLIFNSSSRNGNCHTPMNFENFSKWLKEEFLPNIPSHSVVVLSNGAYHNLQTNRKPSAAYLKEDIVTWLRDNDILFEEYESKAQLLCRVKNAQVTKTYQVDEIINEAGHDAIHLPPQSSGPQPDRDGKINGHGKSSHRAHGYESSSMMSSELETTSFLESDEDEEEDDDDASSRITTTTGRATNLSVDRGTLESGSVMSRVGRRRPQRRRRHRPPMSRTSSYSSITDSTMSLNIITVSLNMDTVNFLGISIVGQSNKGGRRRHLRRFHHERAALTTILSDHFRLRAGAPLHWPPPGGAPNPYATTFLPYAPLQYSHCYTNDPSIYSYAPAPPPPATVPEESVHSGASGSSNGSDGTKGKLANNNGNGKGPGSSVGQKSSGSDRATQVRSNSRSSGSSSAATATPPDPNDVSGSRQSFRMAMGNPCRPTVWTKWAHPTTESTPNTTGRPQPARNIGELNLEAGAVGGGSSLGDRVSDWLRAVPPLPPSSTDLSGGLSATHQGLWSTKCHMMWRDGCGFPFVRYALEKTSYSSFTDAKPSCNN</sequence>
<evidence type="ECO:0000256" key="1">
    <source>
        <dbReference type="SAM" id="MobiDB-lite"/>
    </source>
</evidence>
<feature type="compositionally biased region" description="Acidic residues" evidence="1">
    <location>
        <begin position="393"/>
        <end position="404"/>
    </location>
</feature>
<dbReference type="GO" id="GO:0005829">
    <property type="term" value="C:cytosol"/>
    <property type="evidence" value="ECO:0007669"/>
    <property type="project" value="TreeGrafter"/>
</dbReference>
<feature type="compositionally biased region" description="Polar residues" evidence="1">
    <location>
        <begin position="607"/>
        <end position="621"/>
    </location>
</feature>
<accession>A0A6H5HSI3</accession>
<reference evidence="3 4" key="1">
    <citation type="submission" date="2020-02" db="EMBL/GenBank/DDBJ databases">
        <authorList>
            <person name="Ferguson B K."/>
        </authorList>
    </citation>
    <scope>NUCLEOTIDE SEQUENCE [LARGE SCALE GENOMIC DNA]</scope>
</reference>
<dbReference type="InterPro" id="IPR003351">
    <property type="entry name" value="Dishevelled_protein_dom"/>
</dbReference>
<dbReference type="InterPro" id="IPR015506">
    <property type="entry name" value="Dsh/Dvl-rel"/>
</dbReference>
<name>A0A6H5HSI3_9HEMI</name>
<evidence type="ECO:0000313" key="4">
    <source>
        <dbReference type="Proteomes" id="UP000479000"/>
    </source>
</evidence>
<dbReference type="GO" id="GO:0005109">
    <property type="term" value="F:frizzled binding"/>
    <property type="evidence" value="ECO:0007669"/>
    <property type="project" value="TreeGrafter"/>
</dbReference>
<dbReference type="PANTHER" id="PTHR10878:SF25">
    <property type="entry name" value="SEGMENT POLARITY PROTEIN DISHEVELLED"/>
    <property type="match status" value="1"/>
</dbReference>